<dbReference type="Proteomes" id="UP000295468">
    <property type="component" value="Unassembled WGS sequence"/>
</dbReference>
<evidence type="ECO:0000256" key="1">
    <source>
        <dbReference type="SAM" id="SignalP"/>
    </source>
</evidence>
<keyword evidence="1" id="KW-0732">Signal</keyword>
<protein>
    <recommendedName>
        <fullName evidence="4">Lipoprotein</fullName>
    </recommendedName>
</protein>
<organism evidence="2 3">
    <name type="scientific">Zeaxanthinibacter enoshimensis</name>
    <dbReference type="NCBI Taxonomy" id="392009"/>
    <lineage>
        <taxon>Bacteria</taxon>
        <taxon>Pseudomonadati</taxon>
        <taxon>Bacteroidota</taxon>
        <taxon>Flavobacteriia</taxon>
        <taxon>Flavobacteriales</taxon>
        <taxon>Flavobacteriaceae</taxon>
        <taxon>Zeaxanthinibacter</taxon>
    </lineage>
</organism>
<keyword evidence="3" id="KW-1185">Reference proteome</keyword>
<gene>
    <name evidence="2" type="ORF">CLV82_0560</name>
</gene>
<dbReference type="RefSeq" id="WP_133642765.1">
    <property type="nucleotide sequence ID" value="NZ_JBFIMA010000042.1"/>
</dbReference>
<evidence type="ECO:0000313" key="2">
    <source>
        <dbReference type="EMBL" id="TDQ32727.1"/>
    </source>
</evidence>
<evidence type="ECO:0000313" key="3">
    <source>
        <dbReference type="Proteomes" id="UP000295468"/>
    </source>
</evidence>
<dbReference type="PROSITE" id="PS51257">
    <property type="entry name" value="PROKAR_LIPOPROTEIN"/>
    <property type="match status" value="1"/>
</dbReference>
<accession>A0A4R6TQZ3</accession>
<dbReference type="OrthoDB" id="893802at2"/>
<proteinExistence type="predicted"/>
<feature type="chain" id="PRO_5020356891" description="Lipoprotein" evidence="1">
    <location>
        <begin position="25"/>
        <end position="145"/>
    </location>
</feature>
<name>A0A4R6TQZ3_9FLAO</name>
<reference evidence="2 3" key="1">
    <citation type="submission" date="2019-03" db="EMBL/GenBank/DDBJ databases">
        <title>Genomic Encyclopedia of Archaeal and Bacterial Type Strains, Phase II (KMG-II): from individual species to whole genera.</title>
        <authorList>
            <person name="Goeker M."/>
        </authorList>
    </citation>
    <scope>NUCLEOTIDE SEQUENCE [LARGE SCALE GENOMIC DNA]</scope>
    <source>
        <strain evidence="2 3">DSM 18435</strain>
    </source>
</reference>
<evidence type="ECO:0008006" key="4">
    <source>
        <dbReference type="Google" id="ProtNLM"/>
    </source>
</evidence>
<sequence length="145" mass="16843">MKLRKTWFCGLLISLFMVSSCDISDDRANFHFITLNIIEAELPESFNLNETYEIKVTYLRPNGCSIFEGFDIRKDDLTTRTVVAVGSEFEDQGCTQATEEVQTFFNFICLYDETYTFRFYAGEEEDGTPIFIEYEVPVNQQADNR</sequence>
<dbReference type="AlphaFoldDB" id="A0A4R6TQZ3"/>
<feature type="signal peptide" evidence="1">
    <location>
        <begin position="1"/>
        <end position="24"/>
    </location>
</feature>
<comment type="caution">
    <text evidence="2">The sequence shown here is derived from an EMBL/GenBank/DDBJ whole genome shotgun (WGS) entry which is preliminary data.</text>
</comment>
<dbReference type="EMBL" id="SNYI01000001">
    <property type="protein sequence ID" value="TDQ32727.1"/>
    <property type="molecule type" value="Genomic_DNA"/>
</dbReference>